<dbReference type="Proteomes" id="UP000016521">
    <property type="component" value="Chromosome I"/>
</dbReference>
<feature type="region of interest" description="Disordered" evidence="1">
    <location>
        <begin position="1"/>
        <end position="38"/>
    </location>
</feature>
<feature type="compositionally biased region" description="Basic and acidic residues" evidence="1">
    <location>
        <begin position="1"/>
        <end position="11"/>
    </location>
</feature>
<sequence>MGKPSRLDHKKMATKVGWHKPYLERPSNTQPSLNKVQD</sequence>
<dbReference type="EMBL" id="CP011924">
    <property type="protein sequence ID" value="ATD05457.1"/>
    <property type="molecule type" value="Genomic_DNA"/>
</dbReference>
<gene>
    <name evidence="2" type="ORF">PPIS_a0083</name>
</gene>
<feature type="compositionally biased region" description="Polar residues" evidence="1">
    <location>
        <begin position="26"/>
        <end position="38"/>
    </location>
</feature>
<organism evidence="2 3">
    <name type="scientific">Pseudoalteromonas piscicida</name>
    <dbReference type="NCBI Taxonomy" id="43662"/>
    <lineage>
        <taxon>Bacteria</taxon>
        <taxon>Pseudomonadati</taxon>
        <taxon>Pseudomonadota</taxon>
        <taxon>Gammaproteobacteria</taxon>
        <taxon>Alteromonadales</taxon>
        <taxon>Pseudoalteromonadaceae</taxon>
        <taxon>Pseudoalteromonas</taxon>
    </lineage>
</organism>
<evidence type="ECO:0000313" key="2">
    <source>
        <dbReference type="EMBL" id="ATD05457.1"/>
    </source>
</evidence>
<name>A0ABN5CEB8_PSEO7</name>
<evidence type="ECO:0000256" key="1">
    <source>
        <dbReference type="SAM" id="MobiDB-lite"/>
    </source>
</evidence>
<reference evidence="2 3" key="1">
    <citation type="submission" date="2015-06" db="EMBL/GenBank/DDBJ databases">
        <authorList>
            <person name="Xie B.-B."/>
            <person name="Rong J.-C."/>
            <person name="Qin Q.-L."/>
            <person name="Zhang Y.-Z."/>
        </authorList>
    </citation>
    <scope>NUCLEOTIDE SEQUENCE [LARGE SCALE GENOMIC DNA]</scope>
    <source>
        <strain evidence="2 3">JCM 20779</strain>
    </source>
</reference>
<protein>
    <submittedName>
        <fullName evidence="2">Uncharacterized protein</fullName>
    </submittedName>
</protein>
<proteinExistence type="predicted"/>
<keyword evidence="3" id="KW-1185">Reference proteome</keyword>
<accession>A0ABN5CEB8</accession>
<evidence type="ECO:0000313" key="3">
    <source>
        <dbReference type="Proteomes" id="UP000016521"/>
    </source>
</evidence>